<evidence type="ECO:0000256" key="3">
    <source>
        <dbReference type="ARBA" id="ARBA00022803"/>
    </source>
</evidence>
<keyword evidence="3" id="KW-0802">TPR repeat</keyword>
<feature type="coiled-coil region" evidence="4">
    <location>
        <begin position="198"/>
        <end position="239"/>
    </location>
</feature>
<dbReference type="EMBL" id="AACZ04016013">
    <property type="status" value="NOT_ANNOTATED_CDS"/>
    <property type="molecule type" value="Genomic_DNA"/>
</dbReference>
<feature type="region of interest" description="Disordered" evidence="5">
    <location>
        <begin position="14"/>
        <end position="104"/>
    </location>
</feature>
<reference evidence="7" key="2">
    <citation type="submission" date="2025-08" db="UniProtKB">
        <authorList>
            <consortium name="Ensembl"/>
        </authorList>
    </citation>
    <scope>IDENTIFICATION</scope>
</reference>
<evidence type="ECO:0000256" key="1">
    <source>
        <dbReference type="ARBA" id="ARBA00021576"/>
    </source>
</evidence>
<evidence type="ECO:0000256" key="6">
    <source>
        <dbReference type="SAM" id="Phobius"/>
    </source>
</evidence>
<feature type="compositionally biased region" description="Basic and acidic residues" evidence="5">
    <location>
        <begin position="301"/>
        <end position="319"/>
    </location>
</feature>
<dbReference type="Proteomes" id="UP000002277">
    <property type="component" value="Chromosome 8"/>
</dbReference>
<feature type="transmembrane region" description="Helical" evidence="6">
    <location>
        <begin position="380"/>
        <end position="398"/>
    </location>
</feature>
<dbReference type="Bgee" id="ENSPTRG00000048385">
    <property type="expression patterns" value="Expressed in fibroblast"/>
</dbReference>
<keyword evidence="6" id="KW-1133">Transmembrane helix</keyword>
<dbReference type="InterPro" id="IPR011990">
    <property type="entry name" value="TPR-like_helical_dom_sf"/>
</dbReference>
<dbReference type="Gene3D" id="1.25.40.10">
    <property type="entry name" value="Tetratricopeptide repeat domain"/>
    <property type="match status" value="1"/>
</dbReference>
<evidence type="ECO:0000313" key="7">
    <source>
        <dbReference type="Ensembl" id="ENSPTRP00000079391.1"/>
    </source>
</evidence>
<keyword evidence="6" id="KW-0812">Transmembrane</keyword>
<evidence type="ECO:0000313" key="8">
    <source>
        <dbReference type="Proteomes" id="UP000002277"/>
    </source>
</evidence>
<evidence type="ECO:0000256" key="4">
    <source>
        <dbReference type="SAM" id="Coils"/>
    </source>
</evidence>
<accession>A0A2I3SR44</accession>
<evidence type="ECO:0000256" key="2">
    <source>
        <dbReference type="ARBA" id="ARBA00022737"/>
    </source>
</evidence>
<evidence type="ECO:0000256" key="5">
    <source>
        <dbReference type="SAM" id="MobiDB-lite"/>
    </source>
</evidence>
<keyword evidence="6" id="KW-0472">Membrane</keyword>
<protein>
    <recommendedName>
        <fullName evidence="1">Nuclear autoantigenic sperm protein</fullName>
    </recommendedName>
</protein>
<dbReference type="Ensembl" id="ENSPTRT00000099449.1">
    <property type="protein sequence ID" value="ENSPTRP00000079391.1"/>
    <property type="gene ID" value="ENSPTRG00000048385.1"/>
</dbReference>
<dbReference type="GeneTree" id="ENSGT00390000016650"/>
<keyword evidence="2" id="KW-0677">Repeat</keyword>
<reference evidence="7 8" key="1">
    <citation type="journal article" date="2005" name="Nature">
        <title>Initial sequence of the chimpanzee genome and comparison with the human genome.</title>
        <authorList>
            <consortium name="Chimpanzee sequencing and analysis consortium"/>
        </authorList>
    </citation>
    <scope>NUCLEOTIDE SEQUENCE [LARGE SCALE GENOMIC DNA]</scope>
</reference>
<organism evidence="7 8">
    <name type="scientific">Pan troglodytes</name>
    <name type="common">Chimpanzee</name>
    <dbReference type="NCBI Taxonomy" id="9598"/>
    <lineage>
        <taxon>Eukaryota</taxon>
        <taxon>Metazoa</taxon>
        <taxon>Chordata</taxon>
        <taxon>Craniata</taxon>
        <taxon>Vertebrata</taxon>
        <taxon>Euteleostomi</taxon>
        <taxon>Mammalia</taxon>
        <taxon>Eutheria</taxon>
        <taxon>Euarchontoglires</taxon>
        <taxon>Primates</taxon>
        <taxon>Haplorrhini</taxon>
        <taxon>Catarrhini</taxon>
        <taxon>Hominidae</taxon>
        <taxon>Pan</taxon>
    </lineage>
</organism>
<dbReference type="InterPro" id="IPR051730">
    <property type="entry name" value="NASP-like"/>
</dbReference>
<keyword evidence="8" id="KW-1185">Reference proteome</keyword>
<name>A0A2I3SR44_PANTR</name>
<sequence>MATESTATAAIATELVSANKIEDVPAPSTSADKVERIENGVLGNTLDGVHVEEEEGEKTEDESLVENNDKGEETESSEEDDKENDKTEEMPNDSVLENKSLQENEEEEIGNLELAWDTLDLAKIVFKRQETKAQLYVAQAHLKLEVGVESENYVQAVEEFQSSHDHLLAETHYQLGLVYGYNSQYDEAVAQFIIEKRMAVLNEQVKEAEGSSAEYKKEIEELKELLPEIREKTEDAKESQTTGNVAELALKATLVESSTSGFTPSGGGPSVSMIASRKPTDGASSSNCVTDISHFVRKKRKPEEQSPWKDDAKKAKQELEVNGGSVDAVPSGNEVLENMEEEAENRVESRAAVEGTVEAGATVESTACKEGAQPSSQGKVFLYIMYFFTFGGFFLYNFNKDCKQRLRL</sequence>
<dbReference type="AlphaFoldDB" id="A0A2I3SR44"/>
<proteinExistence type="predicted"/>
<dbReference type="PANTHER" id="PTHR15081:SF1">
    <property type="entry name" value="NUCLEAR AUTOANTIGENIC SPERM PROTEIN"/>
    <property type="match status" value="1"/>
</dbReference>
<reference evidence="7" key="3">
    <citation type="submission" date="2025-09" db="UniProtKB">
        <authorList>
            <consortium name="Ensembl"/>
        </authorList>
    </citation>
    <scope>IDENTIFICATION</scope>
</reference>
<feature type="region of interest" description="Disordered" evidence="5">
    <location>
        <begin position="296"/>
        <end position="331"/>
    </location>
</feature>
<keyword evidence="4" id="KW-0175">Coiled coil</keyword>
<dbReference type="PANTHER" id="PTHR15081">
    <property type="entry name" value="NUCLEAR AUTOANTIGENIC SPERM PROTEIN NASP -RELATED"/>
    <property type="match status" value="1"/>
</dbReference>
<feature type="compositionally biased region" description="Acidic residues" evidence="5">
    <location>
        <begin position="52"/>
        <end position="64"/>
    </location>
</feature>